<protein>
    <submittedName>
        <fullName evidence="1">Uncharacterized protein</fullName>
    </submittedName>
</protein>
<keyword evidence="2" id="KW-1185">Reference proteome</keyword>
<evidence type="ECO:0000313" key="1">
    <source>
        <dbReference type="EMBL" id="KAI7982052.1"/>
    </source>
</evidence>
<gene>
    <name evidence="1" type="ORF">LOK49_LG15G02310</name>
</gene>
<accession>A0ACC0F1W0</accession>
<proteinExistence type="predicted"/>
<name>A0ACC0F1W0_9ERIC</name>
<dbReference type="Proteomes" id="UP001060215">
    <property type="component" value="Chromosome 11"/>
</dbReference>
<dbReference type="EMBL" id="CM045768">
    <property type="protein sequence ID" value="KAI7982052.1"/>
    <property type="molecule type" value="Genomic_DNA"/>
</dbReference>
<organism evidence="1 2">
    <name type="scientific">Camellia lanceoleosa</name>
    <dbReference type="NCBI Taxonomy" id="1840588"/>
    <lineage>
        <taxon>Eukaryota</taxon>
        <taxon>Viridiplantae</taxon>
        <taxon>Streptophyta</taxon>
        <taxon>Embryophyta</taxon>
        <taxon>Tracheophyta</taxon>
        <taxon>Spermatophyta</taxon>
        <taxon>Magnoliopsida</taxon>
        <taxon>eudicotyledons</taxon>
        <taxon>Gunneridae</taxon>
        <taxon>Pentapetalae</taxon>
        <taxon>asterids</taxon>
        <taxon>Ericales</taxon>
        <taxon>Theaceae</taxon>
        <taxon>Camellia</taxon>
    </lineage>
</organism>
<comment type="caution">
    <text evidence="1">The sequence shown here is derived from an EMBL/GenBank/DDBJ whole genome shotgun (WGS) entry which is preliminary data.</text>
</comment>
<sequence>MIFRRTMKFEMQNLKRCLAEDIDSEEEEREVGSVNPKKQKKNGFYSVPVKKGFNRIHSDEGGYSSVVDSCCNGVSYLAVEVESDFNNPNNGNQSHPPLLRS</sequence>
<reference evidence="1 2" key="1">
    <citation type="journal article" date="2022" name="Plant J.">
        <title>Chromosome-level genome of Camellia lanceoleosa provides a valuable resource for understanding genome evolution and self-incompatibility.</title>
        <authorList>
            <person name="Gong W."/>
            <person name="Xiao S."/>
            <person name="Wang L."/>
            <person name="Liao Z."/>
            <person name="Chang Y."/>
            <person name="Mo W."/>
            <person name="Hu G."/>
            <person name="Li W."/>
            <person name="Zhao G."/>
            <person name="Zhu H."/>
            <person name="Hu X."/>
            <person name="Ji K."/>
            <person name="Xiang X."/>
            <person name="Song Q."/>
            <person name="Yuan D."/>
            <person name="Jin S."/>
            <person name="Zhang L."/>
        </authorList>
    </citation>
    <scope>NUCLEOTIDE SEQUENCE [LARGE SCALE GENOMIC DNA]</scope>
    <source>
        <strain evidence="1">SQ_2022a</strain>
    </source>
</reference>
<evidence type="ECO:0000313" key="2">
    <source>
        <dbReference type="Proteomes" id="UP001060215"/>
    </source>
</evidence>